<dbReference type="Gene3D" id="1.10.167.10">
    <property type="entry name" value="Regulator of G-protein Signalling 4, domain 2"/>
    <property type="match status" value="1"/>
</dbReference>
<dbReference type="AlphaFoldDB" id="A0AAD9I6F1"/>
<accession>A0AAD9I6F1</accession>
<evidence type="ECO:0000313" key="2">
    <source>
        <dbReference type="EMBL" id="KAK2071499.1"/>
    </source>
</evidence>
<sequence length="358" mass="38366">MTKITKGHHLSISVRQPWEQGGATAAMGKFPEAHGRAALAFPAFRPSHHDDDVRPSVCPSVFCPSGLNLLTDCQHDMSAYPPHSPTGHSSPPSLADILANAAPPPWTLSAFTAYLSQNHCLETLEFTMDADRYQTAYNTIFELDEAVAIVYELMNDSVLVPFLESVVASPYQELAQPEELPQSRQARGRIRIPKDSPFSHSAHEPTSRSPIAGLLPMWSGNRNSEHGYHWPISWSTGQSTEHIEREGALSEDTGSAASPGCEPVTPPTTPPAADWAWVNSCHIPSPSSPAGFQQRDTGTRTSGWKKMGAKLGLGRMGKKRSNPSNVTSDGAGPSELALGRGNGSGSGLSIGNTSINLL</sequence>
<dbReference type="InterPro" id="IPR036305">
    <property type="entry name" value="RGS_sf"/>
</dbReference>
<feature type="compositionally biased region" description="Polar residues" evidence="1">
    <location>
        <begin position="288"/>
        <end position="302"/>
    </location>
</feature>
<dbReference type="Proteomes" id="UP001217918">
    <property type="component" value="Unassembled WGS sequence"/>
</dbReference>
<feature type="region of interest" description="Disordered" evidence="1">
    <location>
        <begin position="285"/>
        <end position="358"/>
    </location>
</feature>
<proteinExistence type="predicted"/>
<dbReference type="InterPro" id="IPR044926">
    <property type="entry name" value="RGS_subdomain_2"/>
</dbReference>
<feature type="compositionally biased region" description="Low complexity" evidence="1">
    <location>
        <begin position="349"/>
        <end position="358"/>
    </location>
</feature>
<evidence type="ECO:0008006" key="4">
    <source>
        <dbReference type="Google" id="ProtNLM"/>
    </source>
</evidence>
<feature type="region of interest" description="Disordered" evidence="1">
    <location>
        <begin position="239"/>
        <end position="273"/>
    </location>
</feature>
<organism evidence="2 3">
    <name type="scientific">Phyllachora maydis</name>
    <dbReference type="NCBI Taxonomy" id="1825666"/>
    <lineage>
        <taxon>Eukaryota</taxon>
        <taxon>Fungi</taxon>
        <taxon>Dikarya</taxon>
        <taxon>Ascomycota</taxon>
        <taxon>Pezizomycotina</taxon>
        <taxon>Sordariomycetes</taxon>
        <taxon>Sordariomycetidae</taxon>
        <taxon>Phyllachorales</taxon>
        <taxon>Phyllachoraceae</taxon>
        <taxon>Phyllachora</taxon>
    </lineage>
</organism>
<evidence type="ECO:0000256" key="1">
    <source>
        <dbReference type="SAM" id="MobiDB-lite"/>
    </source>
</evidence>
<dbReference type="SUPFAM" id="SSF48097">
    <property type="entry name" value="Regulator of G-protein signaling, RGS"/>
    <property type="match status" value="1"/>
</dbReference>
<feature type="region of interest" description="Disordered" evidence="1">
    <location>
        <begin position="193"/>
        <end position="215"/>
    </location>
</feature>
<protein>
    <recommendedName>
        <fullName evidence="4">RGS domain-containing protein</fullName>
    </recommendedName>
</protein>
<reference evidence="2" key="1">
    <citation type="journal article" date="2023" name="Mol. Plant Microbe Interact.">
        <title>Elucidating the Obligate Nature and Biological Capacity of an Invasive Fungal Corn Pathogen.</title>
        <authorList>
            <person name="MacCready J.S."/>
            <person name="Roggenkamp E.M."/>
            <person name="Gdanetz K."/>
            <person name="Chilvers M.I."/>
        </authorList>
    </citation>
    <scope>NUCLEOTIDE SEQUENCE</scope>
    <source>
        <strain evidence="2">PM02</strain>
    </source>
</reference>
<evidence type="ECO:0000313" key="3">
    <source>
        <dbReference type="Proteomes" id="UP001217918"/>
    </source>
</evidence>
<comment type="caution">
    <text evidence="2">The sequence shown here is derived from an EMBL/GenBank/DDBJ whole genome shotgun (WGS) entry which is preliminary data.</text>
</comment>
<gene>
    <name evidence="2" type="ORF">P8C59_005918</name>
</gene>
<dbReference type="EMBL" id="JAQQPM010000005">
    <property type="protein sequence ID" value="KAK2071499.1"/>
    <property type="molecule type" value="Genomic_DNA"/>
</dbReference>
<name>A0AAD9I6F1_9PEZI</name>
<keyword evidence="3" id="KW-1185">Reference proteome</keyword>